<proteinExistence type="predicted"/>
<reference evidence="2" key="3">
    <citation type="submission" date="2015-02" db="EMBL/GenBank/DDBJ databases">
        <title>Evolutionary Origins and Diversification of the Mycorrhizal Mutualists.</title>
        <authorList>
            <consortium name="DOE Joint Genome Institute"/>
            <consortium name="Mycorrhizal Genomics Consortium"/>
            <person name="Kohler A."/>
            <person name="Kuo A."/>
            <person name="Nagy L.G."/>
            <person name="Floudas D."/>
            <person name="Copeland A."/>
            <person name="Barry K.W."/>
            <person name="Cichocki N."/>
            <person name="Veneault-Fourrey C."/>
            <person name="LaButti K."/>
            <person name="Lindquist E.A."/>
            <person name="Lipzen A."/>
            <person name="Lundell T."/>
            <person name="Morin E."/>
            <person name="Murat C."/>
            <person name="Riley R."/>
            <person name="Ohm R."/>
            <person name="Sun H."/>
            <person name="Tunlid A."/>
            <person name="Henrissat B."/>
            <person name="Grigoriev I.V."/>
            <person name="Hibbett D.S."/>
            <person name="Martin F."/>
        </authorList>
    </citation>
    <scope>NUCLEOTIDE SEQUENCE</scope>
    <source>
        <strain evidence="2 4">441</strain>
    </source>
</reference>
<evidence type="ECO:0000313" key="2">
    <source>
        <dbReference type="EMBL" id="KIK11070.1"/>
    </source>
</evidence>
<sequence length="159" mass="17988">MTLSGNHTWRELQGIPRDHTRTSRRYHDSPWDYGYAHHRLPYLTSARNFARLRRAMQRSRKISRTESDSDFDSGGVAPLHAVPAPQIGSYARALQMIARLGQPFSALLLVRQPDGEFKRVAVDEEFIISRLGIDITSKKIRTNLGDLLMWGKSGSAAGR</sequence>
<name>A0A0C9XFM1_9AGAM</name>
<protein>
    <submittedName>
        <fullName evidence="2">Uncharacterized protein</fullName>
    </submittedName>
</protein>
<feature type="compositionally biased region" description="Basic and acidic residues" evidence="1">
    <location>
        <begin position="16"/>
        <end position="26"/>
    </location>
</feature>
<dbReference type="HOGENOM" id="CLU_1661492_0_0_1"/>
<evidence type="ECO:0000313" key="3">
    <source>
        <dbReference type="EMBL" id="KIK14580.1"/>
    </source>
</evidence>
<reference evidence="2 4" key="1">
    <citation type="submission" date="2014-04" db="EMBL/GenBank/DDBJ databases">
        <authorList>
            <consortium name="DOE Joint Genome Institute"/>
            <person name="Kuo A."/>
            <person name="Kohler A."/>
            <person name="Costa M.D."/>
            <person name="Nagy L.G."/>
            <person name="Floudas D."/>
            <person name="Copeland A."/>
            <person name="Barry K.W."/>
            <person name="Cichocki N."/>
            <person name="Veneault-Fourrey C."/>
            <person name="LaButti K."/>
            <person name="Lindquist E.A."/>
            <person name="Lipzen A."/>
            <person name="Lundell T."/>
            <person name="Morin E."/>
            <person name="Murat C."/>
            <person name="Sun H."/>
            <person name="Tunlid A."/>
            <person name="Henrissat B."/>
            <person name="Grigoriev I.V."/>
            <person name="Hibbett D.S."/>
            <person name="Martin F."/>
            <person name="Nordberg H.P."/>
            <person name="Cantor M.N."/>
            <person name="Hua S.X."/>
        </authorList>
    </citation>
    <scope>NUCLEOTIDE SEQUENCE [LARGE SCALE GENOMIC DNA]</scope>
    <source>
        <strain evidence="2 4">441</strain>
    </source>
</reference>
<accession>A0A0C9XFM1</accession>
<dbReference type="EMBL" id="KN833931">
    <property type="protein sequence ID" value="KIK14580.1"/>
    <property type="molecule type" value="Genomic_DNA"/>
</dbReference>
<dbReference type="AlphaFoldDB" id="A0A0C9XFM1"/>
<organism evidence="2 4">
    <name type="scientific">Pisolithus microcarpus 441</name>
    <dbReference type="NCBI Taxonomy" id="765257"/>
    <lineage>
        <taxon>Eukaryota</taxon>
        <taxon>Fungi</taxon>
        <taxon>Dikarya</taxon>
        <taxon>Basidiomycota</taxon>
        <taxon>Agaricomycotina</taxon>
        <taxon>Agaricomycetes</taxon>
        <taxon>Agaricomycetidae</taxon>
        <taxon>Boletales</taxon>
        <taxon>Sclerodermatineae</taxon>
        <taxon>Pisolithaceae</taxon>
        <taxon>Pisolithus</taxon>
    </lineage>
</organism>
<feature type="region of interest" description="Disordered" evidence="1">
    <location>
        <begin position="1"/>
        <end position="26"/>
    </location>
</feature>
<gene>
    <name evidence="3" type="ORF">PISMIDRAFT_17184</name>
    <name evidence="2" type="ORF">PISMIDRAFT_19836</name>
</gene>
<reference evidence="4" key="2">
    <citation type="submission" date="2015-01" db="EMBL/GenBank/DDBJ databases">
        <title>Evolutionary Origins and Diversification of the Mycorrhizal Mutualists.</title>
        <authorList>
            <consortium name="DOE Joint Genome Institute"/>
            <consortium name="Mycorrhizal Genomics Consortium"/>
            <person name="Kohler A."/>
            <person name="Kuo A."/>
            <person name="Nagy L.G."/>
            <person name="Floudas D."/>
            <person name="Copeland A."/>
            <person name="Barry K.W."/>
            <person name="Cichocki N."/>
            <person name="Veneault-Fourrey C."/>
            <person name="LaButti K."/>
            <person name="Lindquist E.A."/>
            <person name="Lipzen A."/>
            <person name="Lundell T."/>
            <person name="Morin E."/>
            <person name="Murat C."/>
            <person name="Riley R."/>
            <person name="Ohm R."/>
            <person name="Sun H."/>
            <person name="Tunlid A."/>
            <person name="Henrissat B."/>
            <person name="Grigoriev I.V."/>
            <person name="Hibbett D.S."/>
            <person name="Martin F."/>
        </authorList>
    </citation>
    <scope>NUCLEOTIDE SEQUENCE [LARGE SCALE GENOMIC DNA]</scope>
    <source>
        <strain evidence="3 4">441</strain>
    </source>
</reference>
<dbReference type="EMBL" id="KN834310">
    <property type="protein sequence ID" value="KIK11070.1"/>
    <property type="molecule type" value="Genomic_DNA"/>
</dbReference>
<dbReference type="Proteomes" id="UP000054018">
    <property type="component" value="Unassembled WGS sequence"/>
</dbReference>
<keyword evidence="4" id="KW-1185">Reference proteome</keyword>
<dbReference type="OrthoDB" id="2679089at2759"/>
<evidence type="ECO:0000313" key="4">
    <source>
        <dbReference type="Proteomes" id="UP000054018"/>
    </source>
</evidence>
<evidence type="ECO:0000256" key="1">
    <source>
        <dbReference type="SAM" id="MobiDB-lite"/>
    </source>
</evidence>